<name>A0A6G8AWM5_9ENTE</name>
<dbReference type="PANTHER" id="PTHR46795">
    <property type="entry name" value="ABC TRANSPORTER PERMEASE-RELATED-RELATED"/>
    <property type="match status" value="1"/>
</dbReference>
<keyword evidence="7" id="KW-0175">Coiled coil</keyword>
<organism evidence="9 10">
    <name type="scientific">Vagococcus hydrophili</name>
    <dbReference type="NCBI Taxonomy" id="2714947"/>
    <lineage>
        <taxon>Bacteria</taxon>
        <taxon>Bacillati</taxon>
        <taxon>Bacillota</taxon>
        <taxon>Bacilli</taxon>
        <taxon>Lactobacillales</taxon>
        <taxon>Enterococcaceae</taxon>
        <taxon>Vagococcus</taxon>
    </lineage>
</organism>
<dbReference type="InterPro" id="IPR052536">
    <property type="entry name" value="ABC-4_Integral_Memb_Prot"/>
</dbReference>
<protein>
    <submittedName>
        <fullName evidence="9">ABC transporter permease</fullName>
    </submittedName>
</protein>
<feature type="transmembrane region" description="Helical" evidence="6">
    <location>
        <begin position="61"/>
        <end position="82"/>
    </location>
</feature>
<feature type="transmembrane region" description="Helical" evidence="6">
    <location>
        <begin position="295"/>
        <end position="315"/>
    </location>
</feature>
<feature type="transmembrane region" description="Helical" evidence="6">
    <location>
        <begin position="240"/>
        <end position="258"/>
    </location>
</feature>
<sequence length="708" mass="82112">MNFKQLVLRNVTRNGREYATYFLSSLFSVMVFFVFSLLYFHPDLGDNLKGSSDGVSEMANFGIQVAEVVIALMSFVFLWYAFNTFLKGRKKQLSVYLTLGMSEKKLKQMVIYENILLGFTSIVTGTVVGILFSKLILLITQNILYLEEGLPFYFPLKAIAVTWLVYGLIFVLISFFTVLKLRKMSLLEMRETKEDVFIEPKKSKLYTVLGIFLILLGYSLAFAFSYGVTGYIRLPFNADLLVLLLCVLITILGTFLFFKFSSVNIFQRIKIKPMYFKNGNMLTVSNLVQRMKTNAMMYFLISIVGAIAFVGIGVAKSIGSHDFGRTQGASFAFVYNPMSLEDDKKSSDIHQKNIEEIEDTIKEAGYDYLSLDLNLVDLMVEVETGNQMTGLLSMSVLKESDFNRIMTFMKKETVKLTKKDEILKLVSTNSEMQEVKVKQLADTTYETDLVFYKDEKETREKIKIKQSDIQMSLGNFAGFGVVTDEKYQELKEKQSHVYPSTHIIHFNEWNEDKELNKEVNLFLKRELKEAEKEVTEFYKRIKKEPYDDLTEEEVKEFVAINYDSFYYSSMYETWLKTKQSNGTILLISVLLGSVFFTFSCSIIYFKLFGELEKDGKYHRSLYILGVTEKRREKMVTIEMLIMFFIPFVISTLHFVAAMSALRILIELPVYHYVFQILSVYIVFQLLFFIICRKQYLSHLKKYAENIKR</sequence>
<evidence type="ECO:0000256" key="3">
    <source>
        <dbReference type="ARBA" id="ARBA00022692"/>
    </source>
</evidence>
<dbReference type="PANTHER" id="PTHR46795:SF3">
    <property type="entry name" value="ABC TRANSPORTER PERMEASE"/>
    <property type="match status" value="1"/>
</dbReference>
<evidence type="ECO:0000256" key="5">
    <source>
        <dbReference type="ARBA" id="ARBA00023136"/>
    </source>
</evidence>
<dbReference type="Pfam" id="PF02687">
    <property type="entry name" value="FtsX"/>
    <property type="match status" value="1"/>
</dbReference>
<keyword evidence="2 6" id="KW-1003">Cell membrane</keyword>
<feature type="coiled-coil region" evidence="7">
    <location>
        <begin position="513"/>
        <end position="540"/>
    </location>
</feature>
<dbReference type="KEGG" id="vhy:G7082_13260"/>
<gene>
    <name evidence="9" type="ORF">G7082_13260</name>
</gene>
<dbReference type="Proteomes" id="UP000501747">
    <property type="component" value="Chromosome"/>
</dbReference>
<keyword evidence="3 6" id="KW-0812">Transmembrane</keyword>
<comment type="subcellular location">
    <subcellularLocation>
        <location evidence="1 6">Cell membrane</location>
        <topology evidence="1 6">Multi-pass membrane protein</topology>
    </subcellularLocation>
</comment>
<evidence type="ECO:0000313" key="9">
    <source>
        <dbReference type="EMBL" id="QIL49396.1"/>
    </source>
</evidence>
<keyword evidence="6" id="KW-0813">Transport</keyword>
<dbReference type="PIRSF" id="PIRSF018968">
    <property type="entry name" value="ABC_permease_BceB"/>
    <property type="match status" value="1"/>
</dbReference>
<evidence type="ECO:0000259" key="8">
    <source>
        <dbReference type="Pfam" id="PF02687"/>
    </source>
</evidence>
<dbReference type="RefSeq" id="WP_166035654.1">
    <property type="nucleotide sequence ID" value="NZ_CP049887.1"/>
</dbReference>
<dbReference type="InterPro" id="IPR003838">
    <property type="entry name" value="ABC3_permease_C"/>
</dbReference>
<reference evidence="9 10" key="1">
    <citation type="submission" date="2020-03" db="EMBL/GenBank/DDBJ databases">
        <title>Vagococcus sp. nov., isolated from beetles.</title>
        <authorList>
            <person name="Hyun D.-W."/>
            <person name="Bae J.-W."/>
        </authorList>
    </citation>
    <scope>NUCLEOTIDE SEQUENCE [LARGE SCALE GENOMIC DNA]</scope>
    <source>
        <strain evidence="9 10">HDW17B</strain>
    </source>
</reference>
<comment type="similarity">
    <text evidence="6">Belongs to the ABC-4 integral membrane protein family.</text>
</comment>
<feature type="transmembrane region" description="Helical" evidence="6">
    <location>
        <begin position="669"/>
        <end position="691"/>
    </location>
</feature>
<keyword evidence="10" id="KW-1185">Reference proteome</keyword>
<proteinExistence type="inferred from homology"/>
<feature type="transmembrane region" description="Helical" evidence="6">
    <location>
        <begin position="21"/>
        <end position="41"/>
    </location>
</feature>
<feature type="transmembrane region" description="Helical" evidence="6">
    <location>
        <begin position="584"/>
        <end position="605"/>
    </location>
</feature>
<dbReference type="GO" id="GO:0005886">
    <property type="term" value="C:plasma membrane"/>
    <property type="evidence" value="ECO:0007669"/>
    <property type="project" value="UniProtKB-SubCell"/>
</dbReference>
<dbReference type="EMBL" id="CP049887">
    <property type="protein sequence ID" value="QIL49396.1"/>
    <property type="molecule type" value="Genomic_DNA"/>
</dbReference>
<evidence type="ECO:0000256" key="4">
    <source>
        <dbReference type="ARBA" id="ARBA00022989"/>
    </source>
</evidence>
<dbReference type="AlphaFoldDB" id="A0A6G8AWM5"/>
<dbReference type="InterPro" id="IPR027022">
    <property type="entry name" value="ABC_permease_BceB-typ"/>
</dbReference>
<evidence type="ECO:0000256" key="2">
    <source>
        <dbReference type="ARBA" id="ARBA00022475"/>
    </source>
</evidence>
<feature type="transmembrane region" description="Helical" evidence="6">
    <location>
        <begin position="639"/>
        <end position="663"/>
    </location>
</feature>
<dbReference type="GO" id="GO:0055085">
    <property type="term" value="P:transmembrane transport"/>
    <property type="evidence" value="ECO:0007669"/>
    <property type="project" value="UniProtKB-UniRule"/>
</dbReference>
<evidence type="ECO:0000256" key="1">
    <source>
        <dbReference type="ARBA" id="ARBA00004651"/>
    </source>
</evidence>
<feature type="transmembrane region" description="Helical" evidence="6">
    <location>
        <begin position="205"/>
        <end position="228"/>
    </location>
</feature>
<evidence type="ECO:0000313" key="10">
    <source>
        <dbReference type="Proteomes" id="UP000501747"/>
    </source>
</evidence>
<feature type="transmembrane region" description="Helical" evidence="6">
    <location>
        <begin position="159"/>
        <end position="179"/>
    </location>
</feature>
<keyword evidence="4 6" id="KW-1133">Transmembrane helix</keyword>
<keyword evidence="5 6" id="KW-0472">Membrane</keyword>
<accession>A0A6G8AWM5</accession>
<feature type="domain" description="ABC3 transporter permease C-terminal" evidence="8">
    <location>
        <begin position="68"/>
        <end position="185"/>
    </location>
</feature>
<feature type="transmembrane region" description="Helical" evidence="6">
    <location>
        <begin position="115"/>
        <end position="139"/>
    </location>
</feature>
<evidence type="ECO:0000256" key="7">
    <source>
        <dbReference type="SAM" id="Coils"/>
    </source>
</evidence>
<evidence type="ECO:0000256" key="6">
    <source>
        <dbReference type="PIRNR" id="PIRNR018968"/>
    </source>
</evidence>